<comment type="caution">
    <text evidence="3">The sequence shown here is derived from an EMBL/GenBank/DDBJ whole genome shotgun (WGS) entry which is preliminary data.</text>
</comment>
<dbReference type="SUPFAM" id="SSF88723">
    <property type="entry name" value="PIN domain-like"/>
    <property type="match status" value="1"/>
</dbReference>
<dbReference type="AlphaFoldDB" id="A0A0F9N8T7"/>
<dbReference type="EMBL" id="LAZR01026549">
    <property type="protein sequence ID" value="KKL68372.1"/>
    <property type="molecule type" value="Genomic_DNA"/>
</dbReference>
<organism evidence="3">
    <name type="scientific">marine sediment metagenome</name>
    <dbReference type="NCBI Taxonomy" id="412755"/>
    <lineage>
        <taxon>unclassified sequences</taxon>
        <taxon>metagenomes</taxon>
        <taxon>ecological metagenomes</taxon>
    </lineage>
</organism>
<dbReference type="Gene3D" id="3.40.50.1010">
    <property type="entry name" value="5'-nuclease"/>
    <property type="match status" value="1"/>
</dbReference>
<dbReference type="EMBL" id="LAZR01007444">
    <property type="protein sequence ID" value="KKM85225.1"/>
    <property type="molecule type" value="Genomic_DNA"/>
</dbReference>
<proteinExistence type="predicted"/>
<dbReference type="InterPro" id="IPR029060">
    <property type="entry name" value="PIN-like_dom_sf"/>
</dbReference>
<evidence type="ECO:0000313" key="2">
    <source>
        <dbReference type="EMBL" id="KKL68372.1"/>
    </source>
</evidence>
<gene>
    <name evidence="3" type="ORF">LCGC14_1291210</name>
    <name evidence="2" type="ORF">LCGC14_2125620</name>
    <name evidence="1" type="ORF">LCGC14_3088830</name>
</gene>
<evidence type="ECO:0000313" key="3">
    <source>
        <dbReference type="EMBL" id="KKM85225.1"/>
    </source>
</evidence>
<dbReference type="EMBL" id="LAZR01066208">
    <property type="protein sequence ID" value="KKK54029.1"/>
    <property type="molecule type" value="Genomic_DNA"/>
</dbReference>
<accession>A0A0F9N8T7</accession>
<evidence type="ECO:0000313" key="1">
    <source>
        <dbReference type="EMBL" id="KKK54029.1"/>
    </source>
</evidence>
<name>A0A0F9N8T7_9ZZZZ</name>
<reference evidence="3" key="1">
    <citation type="journal article" date="2015" name="Nature">
        <title>Complex archaea that bridge the gap between prokaryotes and eukaryotes.</title>
        <authorList>
            <person name="Spang A."/>
            <person name="Saw J.H."/>
            <person name="Jorgensen S.L."/>
            <person name="Zaremba-Niedzwiedzka K."/>
            <person name="Martijn J."/>
            <person name="Lind A.E."/>
            <person name="van Eijk R."/>
            <person name="Schleper C."/>
            <person name="Guy L."/>
            <person name="Ettema T.J."/>
        </authorList>
    </citation>
    <scope>NUCLEOTIDE SEQUENCE</scope>
</reference>
<protein>
    <submittedName>
        <fullName evidence="3">Uncharacterized protein</fullName>
    </submittedName>
</protein>
<sequence>MKILIDTSYFLPLIKIGIENIPQTILVNLLSKTSHEYFYSNLTIFELTAKGLKLSSQKNTISPQDIRIGIDAIQNDLRLTEKSFIDNPLIIELASQLKVIHSDTIDCLIFATAICVCDCIITMDSSFFDQINKTPSLINKIREINENFRFWFNDLSEDLKGLKSIDS</sequence>